<dbReference type="PANTHER" id="PTHR43717:SF1">
    <property type="entry name" value="ANAEROBIC NITRIC OXIDE REDUCTASE FLAVORUBREDOXIN"/>
    <property type="match status" value="1"/>
</dbReference>
<sequence length="399" mass="44985">MHKPIPLSDNIYYVGVNDRRTALFENMWPLHRGVSYNSYLIVDEKITLIDTVEVGHTDKWLARVRALIGTRPIDYLVVNHMEPDHSGAIHLLREIYPNLVIVGNKKTLPMIDGFYGISDKLQEVNEGESLSTGQHRLTFYTVPMVHWPESMVCYEETTGTLFSSDAFGSFGSLDGGIFDDEIDFDHFRDEMRRYYSNIVGKYGNPVQKALSKLGSLNLQTIAPSHGPIYRERIAEMLAMYDQWSRYDGEKGVVIAYASMYGNTEEMAEAIARELAVCGIRHVRMFDVSKTHPSYIISDIFKYKGLILGSPTYSNELHPNMEALVMKLQHMGVTSHVYGAFGSFTWSGAAAKKLAEAGESLKWELVAPQVEEKQGLKAEKYEACLALGRAMANRLNEIFG</sequence>
<evidence type="ECO:0000256" key="1">
    <source>
        <dbReference type="ARBA" id="ARBA00007121"/>
    </source>
</evidence>
<dbReference type="InterPro" id="IPR036866">
    <property type="entry name" value="RibonucZ/Hydroxyglut_hydro"/>
</dbReference>
<evidence type="ECO:0000313" key="3">
    <source>
        <dbReference type="EMBL" id="PZX12766.1"/>
    </source>
</evidence>
<dbReference type="CDD" id="cd07709">
    <property type="entry name" value="flavodiiron_proteins_MBL-fold"/>
    <property type="match status" value="1"/>
</dbReference>
<dbReference type="GO" id="GO:0009055">
    <property type="term" value="F:electron transfer activity"/>
    <property type="evidence" value="ECO:0007669"/>
    <property type="project" value="InterPro"/>
</dbReference>
<dbReference type="GO" id="GO:0010181">
    <property type="term" value="F:FMN binding"/>
    <property type="evidence" value="ECO:0007669"/>
    <property type="project" value="InterPro"/>
</dbReference>
<proteinExistence type="inferred from homology"/>
<dbReference type="Gene3D" id="3.40.50.360">
    <property type="match status" value="1"/>
</dbReference>
<dbReference type="SUPFAM" id="SSF56281">
    <property type="entry name" value="Metallo-hydrolase/oxidoreductase"/>
    <property type="match status" value="1"/>
</dbReference>
<dbReference type="InterPro" id="IPR016440">
    <property type="entry name" value="Rubredoxin-O_OxRdtase"/>
</dbReference>
<dbReference type="GO" id="GO:0046872">
    <property type="term" value="F:metal ion binding"/>
    <property type="evidence" value="ECO:0007669"/>
    <property type="project" value="InterPro"/>
</dbReference>
<dbReference type="InterPro" id="IPR045761">
    <property type="entry name" value="ODP_dom"/>
</dbReference>
<dbReference type="InterPro" id="IPR001279">
    <property type="entry name" value="Metallo-B-lactamas"/>
</dbReference>
<dbReference type="OrthoDB" id="9807946at2"/>
<reference evidence="3 4" key="1">
    <citation type="submission" date="2018-06" db="EMBL/GenBank/DDBJ databases">
        <title>Genomic Encyclopedia of Archaeal and Bacterial Type Strains, Phase II (KMG-II): from individual species to whole genera.</title>
        <authorList>
            <person name="Goeker M."/>
        </authorList>
    </citation>
    <scope>NUCLEOTIDE SEQUENCE [LARGE SCALE GENOMIC DNA]</scope>
    <source>
        <strain evidence="3 4">DSM 6779</strain>
    </source>
</reference>
<dbReference type="AlphaFoldDB" id="A0A2W7NI00"/>
<dbReference type="RefSeq" id="WP_111446673.1">
    <property type="nucleotide sequence ID" value="NZ_QKZK01000030.1"/>
</dbReference>
<evidence type="ECO:0000313" key="4">
    <source>
        <dbReference type="Proteomes" id="UP000249239"/>
    </source>
</evidence>
<dbReference type="GO" id="GO:0016491">
    <property type="term" value="F:oxidoreductase activity"/>
    <property type="evidence" value="ECO:0007669"/>
    <property type="project" value="InterPro"/>
</dbReference>
<dbReference type="EMBL" id="QKZK01000030">
    <property type="protein sequence ID" value="PZX12766.1"/>
    <property type="molecule type" value="Genomic_DNA"/>
</dbReference>
<dbReference type="SMART" id="SM00849">
    <property type="entry name" value="Lactamase_B"/>
    <property type="match status" value="1"/>
</dbReference>
<dbReference type="Gene3D" id="3.60.15.10">
    <property type="entry name" value="Ribonuclease Z/Hydroxyacylglutathione hydrolase-like"/>
    <property type="match status" value="1"/>
</dbReference>
<dbReference type="PANTHER" id="PTHR43717">
    <property type="entry name" value="ANAEROBIC NITRIC OXIDE REDUCTASE FLAVORUBREDOXIN"/>
    <property type="match status" value="1"/>
</dbReference>
<evidence type="ECO:0000259" key="2">
    <source>
        <dbReference type="PROSITE" id="PS50902"/>
    </source>
</evidence>
<dbReference type="PIRSF" id="PIRSF005243">
    <property type="entry name" value="ROO"/>
    <property type="match status" value="1"/>
</dbReference>
<dbReference type="Pfam" id="PF00258">
    <property type="entry name" value="Flavodoxin_1"/>
    <property type="match status" value="1"/>
</dbReference>
<keyword evidence="4" id="KW-1185">Reference proteome</keyword>
<organism evidence="3 4">
    <name type="scientific">Breznakibacter xylanolyticus</name>
    <dbReference type="NCBI Taxonomy" id="990"/>
    <lineage>
        <taxon>Bacteria</taxon>
        <taxon>Pseudomonadati</taxon>
        <taxon>Bacteroidota</taxon>
        <taxon>Bacteroidia</taxon>
        <taxon>Marinilabiliales</taxon>
        <taxon>Marinilabiliaceae</taxon>
        <taxon>Breznakibacter</taxon>
    </lineage>
</organism>
<dbReference type="SUPFAM" id="SSF52218">
    <property type="entry name" value="Flavoproteins"/>
    <property type="match status" value="1"/>
</dbReference>
<dbReference type="Proteomes" id="UP000249239">
    <property type="component" value="Unassembled WGS sequence"/>
</dbReference>
<gene>
    <name evidence="3" type="ORF">LX69_02857</name>
</gene>
<protein>
    <submittedName>
        <fullName evidence="3">Flavorubredoxin</fullName>
    </submittedName>
</protein>
<comment type="caution">
    <text evidence="3">The sequence shown here is derived from an EMBL/GenBank/DDBJ whole genome shotgun (WGS) entry which is preliminary data.</text>
</comment>
<feature type="domain" description="Flavodoxin-like" evidence="2">
    <location>
        <begin position="252"/>
        <end position="399"/>
    </location>
</feature>
<dbReference type="Pfam" id="PF19583">
    <property type="entry name" value="ODP"/>
    <property type="match status" value="1"/>
</dbReference>
<name>A0A2W7NI00_9BACT</name>
<comment type="similarity">
    <text evidence="1">In the N-terminal section; belongs to the zinc metallo-hydrolase group 3 family.</text>
</comment>
<dbReference type="InterPro" id="IPR008254">
    <property type="entry name" value="Flavodoxin/NO_synth"/>
</dbReference>
<accession>A0A2W7NI00</accession>
<dbReference type="PROSITE" id="PS50902">
    <property type="entry name" value="FLAVODOXIN_LIKE"/>
    <property type="match status" value="1"/>
</dbReference>
<dbReference type="InterPro" id="IPR029039">
    <property type="entry name" value="Flavoprotein-like_sf"/>
</dbReference>